<dbReference type="Proteomes" id="UP001201163">
    <property type="component" value="Unassembled WGS sequence"/>
</dbReference>
<evidence type="ECO:0000313" key="2">
    <source>
        <dbReference type="Proteomes" id="UP001201163"/>
    </source>
</evidence>
<organism evidence="1 2">
    <name type="scientific">Lactarius akahatsu</name>
    <dbReference type="NCBI Taxonomy" id="416441"/>
    <lineage>
        <taxon>Eukaryota</taxon>
        <taxon>Fungi</taxon>
        <taxon>Dikarya</taxon>
        <taxon>Basidiomycota</taxon>
        <taxon>Agaricomycotina</taxon>
        <taxon>Agaricomycetes</taxon>
        <taxon>Russulales</taxon>
        <taxon>Russulaceae</taxon>
        <taxon>Lactarius</taxon>
    </lineage>
</organism>
<dbReference type="AlphaFoldDB" id="A0AAD4QAN3"/>
<accession>A0AAD4QAN3</accession>
<proteinExistence type="predicted"/>
<reference evidence="1" key="1">
    <citation type="submission" date="2022-01" db="EMBL/GenBank/DDBJ databases">
        <title>Comparative genomics reveals a dynamic genome evolution in the ectomycorrhizal milk-cap (Lactarius) mushrooms.</title>
        <authorList>
            <consortium name="DOE Joint Genome Institute"/>
            <person name="Lebreton A."/>
            <person name="Tang N."/>
            <person name="Kuo A."/>
            <person name="LaButti K."/>
            <person name="Drula E."/>
            <person name="Barry K."/>
            <person name="Clum A."/>
            <person name="Lipzen A."/>
            <person name="Mousain D."/>
            <person name="Ng V."/>
            <person name="Wang R."/>
            <person name="Wang X."/>
            <person name="Dai Y."/>
            <person name="Henrissat B."/>
            <person name="Grigoriev I.V."/>
            <person name="Guerin-Laguette A."/>
            <person name="Yu F."/>
            <person name="Martin F.M."/>
        </authorList>
    </citation>
    <scope>NUCLEOTIDE SEQUENCE</scope>
    <source>
        <strain evidence="1">QP</strain>
    </source>
</reference>
<name>A0AAD4QAN3_9AGAM</name>
<gene>
    <name evidence="1" type="ORF">EDB92DRAFT_1465454</name>
</gene>
<protein>
    <submittedName>
        <fullName evidence="1">Uncharacterized protein</fullName>
    </submittedName>
</protein>
<dbReference type="EMBL" id="JAKELL010000071">
    <property type="protein sequence ID" value="KAH8984863.1"/>
    <property type="molecule type" value="Genomic_DNA"/>
</dbReference>
<keyword evidence="2" id="KW-1185">Reference proteome</keyword>
<evidence type="ECO:0000313" key="1">
    <source>
        <dbReference type="EMBL" id="KAH8984863.1"/>
    </source>
</evidence>
<comment type="caution">
    <text evidence="1">The sequence shown here is derived from an EMBL/GenBank/DDBJ whole genome shotgun (WGS) entry which is preliminary data.</text>
</comment>
<sequence length="163" mass="18132">MHVPTRRIPIFSHSHGPLPMTQRDIPSLTRLSGIGFRSTRQLYTRAVYPACWSCARTHTAMTEVEGEEATPAQSVLLFLQLELAPLYATMDAAEAFARGKERPHILVNNAGRLYDDWIDGGRAQADGRGQRSSPSLIFSHPLRSRSISYHTLSSTLRCSITVP</sequence>